<evidence type="ECO:0000256" key="6">
    <source>
        <dbReference type="ARBA" id="ARBA00023242"/>
    </source>
</evidence>
<feature type="region of interest" description="Disordered" evidence="7">
    <location>
        <begin position="1"/>
        <end position="32"/>
    </location>
</feature>
<dbReference type="InterPro" id="IPR005607">
    <property type="entry name" value="BSD_dom"/>
</dbReference>
<keyword evidence="4" id="KW-0805">Transcription regulation</keyword>
<keyword evidence="10" id="KW-1185">Reference proteome</keyword>
<dbReference type="InterPro" id="IPR013876">
    <property type="entry name" value="TFIIH_BTF_p62_N"/>
</dbReference>
<comment type="subcellular location">
    <subcellularLocation>
        <location evidence="1">Nucleus</location>
    </subcellularLocation>
</comment>
<dbReference type="Gene3D" id="2.30.29.30">
    <property type="entry name" value="Pleckstrin-homology domain (PH domain)/Phosphotyrosine-binding domain (PTB)"/>
    <property type="match status" value="1"/>
</dbReference>
<dbReference type="OrthoDB" id="360521at2759"/>
<evidence type="ECO:0000256" key="2">
    <source>
        <dbReference type="ARBA" id="ARBA00009448"/>
    </source>
</evidence>
<sequence>MSEASTSYKKQDGKLSVSKDGKTVSWRPAVSSTPPLSIAVSEITNLQQTPEKSAKVSIKIVVQRSSTAAAENHTFTFTSATSARTEQSAITGLLRKAIEAARAQNGSTPAPADDGGGQSAAMAIAQAVSAGARAEESTFDDARLMSNTELQKSLLSANPALRQRFDQALREKPETITISQFSTQFWASRVHLLRAHAVEKSQSQGTYNVLSEVKPKNVDGTTRLNLSKEQIQLIFNQHPLVKRVYNENVPQLSEMEFWSRFFVSRLFKKLKGEKITETDATDPKLDRYLNFDEEADRARQLVMAHVPHFIDLEGNEQNHSQRLGNRPDWTMQPNSHDKVPILRVLNSMSEKMLADVAPIDIDPHAPSGMDEDAYKELQLRDLQRHANDNRVILKIKDQRHFFSVQGGMVSSSASLYAKHTPGQVLSKLRNDLESISNKQDPSGSLNLEAAIGVLEDSDSEEDDDDPKKKWRVGGKPSRNAATAQIMGAIRQRHLHTDDQSTSNSAPATQASKYGLSNSAFDSLAMVHNTTVEFLHYFWTVFLSGDPDRAVEVQKLVETLDKSLDRIAAVAESAEKERMVRVEKAKKQIEDYMQRTGKRRKFDANSIKGGARAVNMMTAPIVRAIKAATDQYRRAYETQMAQMAQLQTMQ</sequence>
<dbReference type="InterPro" id="IPR027079">
    <property type="entry name" value="Tfb1/GTF2H1"/>
</dbReference>
<dbReference type="GO" id="GO:0006289">
    <property type="term" value="P:nucleotide-excision repair"/>
    <property type="evidence" value="ECO:0007669"/>
    <property type="project" value="InterPro"/>
</dbReference>
<feature type="region of interest" description="Disordered" evidence="7">
    <location>
        <begin position="455"/>
        <end position="478"/>
    </location>
</feature>
<evidence type="ECO:0000256" key="5">
    <source>
        <dbReference type="ARBA" id="ARBA00023163"/>
    </source>
</evidence>
<dbReference type="GO" id="GO:0006351">
    <property type="term" value="P:DNA-templated transcription"/>
    <property type="evidence" value="ECO:0007669"/>
    <property type="project" value="InterPro"/>
</dbReference>
<dbReference type="SUPFAM" id="SSF140383">
    <property type="entry name" value="BSD domain-like"/>
    <property type="match status" value="1"/>
</dbReference>
<reference evidence="9 10" key="1">
    <citation type="journal article" date="2016" name="Nat. Commun.">
        <title>Ectomycorrhizal ecology is imprinted in the genome of the dominant symbiotic fungus Cenococcum geophilum.</title>
        <authorList>
            <consortium name="DOE Joint Genome Institute"/>
            <person name="Peter M."/>
            <person name="Kohler A."/>
            <person name="Ohm R.A."/>
            <person name="Kuo A."/>
            <person name="Krutzmann J."/>
            <person name="Morin E."/>
            <person name="Arend M."/>
            <person name="Barry K.W."/>
            <person name="Binder M."/>
            <person name="Choi C."/>
            <person name="Clum A."/>
            <person name="Copeland A."/>
            <person name="Grisel N."/>
            <person name="Haridas S."/>
            <person name="Kipfer T."/>
            <person name="LaButti K."/>
            <person name="Lindquist E."/>
            <person name="Lipzen A."/>
            <person name="Maire R."/>
            <person name="Meier B."/>
            <person name="Mihaltcheva S."/>
            <person name="Molinier V."/>
            <person name="Murat C."/>
            <person name="Poggeler S."/>
            <person name="Quandt C.A."/>
            <person name="Sperisen C."/>
            <person name="Tritt A."/>
            <person name="Tisserant E."/>
            <person name="Crous P.W."/>
            <person name="Henrissat B."/>
            <person name="Nehls U."/>
            <person name="Egli S."/>
            <person name="Spatafora J.W."/>
            <person name="Grigoriev I.V."/>
            <person name="Martin F.M."/>
        </authorList>
    </citation>
    <scope>NUCLEOTIDE SEQUENCE [LARGE SCALE GENOMIC DNA]</scope>
    <source>
        <strain evidence="9 10">CBS 207.34</strain>
    </source>
</reference>
<gene>
    <name evidence="9" type="ORF">AOQ84DRAFT_337615</name>
</gene>
<dbReference type="GO" id="GO:0000439">
    <property type="term" value="C:transcription factor TFIIH core complex"/>
    <property type="evidence" value="ECO:0007669"/>
    <property type="project" value="InterPro"/>
</dbReference>
<dbReference type="Proteomes" id="UP000250140">
    <property type="component" value="Unassembled WGS sequence"/>
</dbReference>
<proteinExistence type="inferred from homology"/>
<evidence type="ECO:0000256" key="1">
    <source>
        <dbReference type="ARBA" id="ARBA00004123"/>
    </source>
</evidence>
<dbReference type="Pfam" id="PF08567">
    <property type="entry name" value="PH_TFIIH"/>
    <property type="match status" value="1"/>
</dbReference>
<feature type="compositionally biased region" description="Basic and acidic residues" evidence="7">
    <location>
        <begin position="9"/>
        <end position="22"/>
    </location>
</feature>
<evidence type="ECO:0000256" key="3">
    <source>
        <dbReference type="ARBA" id="ARBA00022737"/>
    </source>
</evidence>
<dbReference type="InterPro" id="IPR011993">
    <property type="entry name" value="PH-like_dom_sf"/>
</dbReference>
<dbReference type="PROSITE" id="PS50858">
    <property type="entry name" value="BSD"/>
    <property type="match status" value="1"/>
</dbReference>
<dbReference type="Pfam" id="PF03909">
    <property type="entry name" value="BSD"/>
    <property type="match status" value="2"/>
</dbReference>
<keyword evidence="3" id="KW-0677">Repeat</keyword>
<evidence type="ECO:0000259" key="8">
    <source>
        <dbReference type="PROSITE" id="PS50858"/>
    </source>
</evidence>
<dbReference type="SMART" id="SM00751">
    <property type="entry name" value="BSD"/>
    <property type="match status" value="1"/>
</dbReference>
<dbReference type="InterPro" id="IPR035925">
    <property type="entry name" value="BSD_dom_sf"/>
</dbReference>
<dbReference type="EMBL" id="KV749260">
    <property type="protein sequence ID" value="OCL10338.1"/>
    <property type="molecule type" value="Genomic_DNA"/>
</dbReference>
<name>A0A8E2JUU9_9PEZI</name>
<keyword evidence="5" id="KW-0804">Transcription</keyword>
<protein>
    <submittedName>
        <fullName evidence="9">RNA polymerase II transcription factor-like protein</fullName>
    </submittedName>
</protein>
<evidence type="ECO:0000256" key="4">
    <source>
        <dbReference type="ARBA" id="ARBA00023015"/>
    </source>
</evidence>
<accession>A0A8E2JUU9</accession>
<evidence type="ECO:0000313" key="10">
    <source>
        <dbReference type="Proteomes" id="UP000250140"/>
    </source>
</evidence>
<dbReference type="SUPFAM" id="SSF50729">
    <property type="entry name" value="PH domain-like"/>
    <property type="match status" value="1"/>
</dbReference>
<dbReference type="CDD" id="cd13229">
    <property type="entry name" value="PH_TFIIH"/>
    <property type="match status" value="1"/>
</dbReference>
<feature type="domain" description="BSD" evidence="8">
    <location>
        <begin position="218"/>
        <end position="269"/>
    </location>
</feature>
<dbReference type="AlphaFoldDB" id="A0A8E2JUU9"/>
<evidence type="ECO:0000313" key="9">
    <source>
        <dbReference type="EMBL" id="OCL10338.1"/>
    </source>
</evidence>
<dbReference type="PANTHER" id="PTHR12856">
    <property type="entry name" value="TRANSCRIPTION INITIATION FACTOR IIH-RELATED"/>
    <property type="match status" value="1"/>
</dbReference>
<feature type="compositionally biased region" description="Acidic residues" evidence="7">
    <location>
        <begin position="455"/>
        <end position="464"/>
    </location>
</feature>
<comment type="similarity">
    <text evidence="2">Belongs to the TFB1 family.</text>
</comment>
<organism evidence="9 10">
    <name type="scientific">Glonium stellatum</name>
    <dbReference type="NCBI Taxonomy" id="574774"/>
    <lineage>
        <taxon>Eukaryota</taxon>
        <taxon>Fungi</taxon>
        <taxon>Dikarya</taxon>
        <taxon>Ascomycota</taxon>
        <taxon>Pezizomycotina</taxon>
        <taxon>Dothideomycetes</taxon>
        <taxon>Pleosporomycetidae</taxon>
        <taxon>Gloniales</taxon>
        <taxon>Gloniaceae</taxon>
        <taxon>Glonium</taxon>
    </lineage>
</organism>
<evidence type="ECO:0000256" key="7">
    <source>
        <dbReference type="SAM" id="MobiDB-lite"/>
    </source>
</evidence>
<keyword evidence="6" id="KW-0539">Nucleus</keyword>